<dbReference type="EMBL" id="JARKIK010000001">
    <property type="protein sequence ID" value="KAK8754035.1"/>
    <property type="molecule type" value="Genomic_DNA"/>
</dbReference>
<accession>A0AAW0YFC2</accession>
<comment type="caution">
    <text evidence="2">The sequence shown here is derived from an EMBL/GenBank/DDBJ whole genome shotgun (WGS) entry which is preliminary data.</text>
</comment>
<dbReference type="EMBL" id="JARKIK010000001">
    <property type="protein sequence ID" value="KAK8754040.1"/>
    <property type="molecule type" value="Genomic_DNA"/>
</dbReference>
<dbReference type="AlphaFoldDB" id="A0AAW0YFC2"/>
<keyword evidence="3" id="KW-1185">Reference proteome</keyword>
<feature type="region of interest" description="Disordered" evidence="1">
    <location>
        <begin position="30"/>
        <end position="100"/>
    </location>
</feature>
<feature type="non-terminal residue" evidence="2">
    <location>
        <position position="141"/>
    </location>
</feature>
<reference evidence="2" key="2">
    <citation type="submission" date="2024-01" db="EMBL/GenBank/DDBJ databases">
        <authorList>
            <person name="He J."/>
            <person name="Wang M."/>
            <person name="Zheng J."/>
            <person name="Liu Z."/>
        </authorList>
    </citation>
    <scope>NUCLEOTIDE SEQUENCE</scope>
    <source>
        <strain evidence="2">ZL_2023a</strain>
        <tissue evidence="2">Muscle</tissue>
    </source>
</reference>
<evidence type="ECO:0000313" key="3">
    <source>
        <dbReference type="Proteomes" id="UP001445076"/>
    </source>
</evidence>
<evidence type="ECO:0000313" key="2">
    <source>
        <dbReference type="EMBL" id="KAK8754040.1"/>
    </source>
</evidence>
<protein>
    <submittedName>
        <fullName evidence="2">Uncharacterized protein</fullName>
    </submittedName>
</protein>
<gene>
    <name evidence="2" type="ORF">OTU49_008839</name>
</gene>
<dbReference type="EMBL" id="JARKIK010000001">
    <property type="protein sequence ID" value="KAK8754037.1"/>
    <property type="molecule type" value="Genomic_DNA"/>
</dbReference>
<dbReference type="EMBL" id="JARKIK010000001">
    <property type="protein sequence ID" value="KAK8754038.1"/>
    <property type="molecule type" value="Genomic_DNA"/>
</dbReference>
<feature type="compositionally biased region" description="Basic and acidic residues" evidence="1">
    <location>
        <begin position="30"/>
        <end position="42"/>
    </location>
</feature>
<name>A0AAW0YFC2_CHEQU</name>
<dbReference type="Proteomes" id="UP001445076">
    <property type="component" value="Unassembled WGS sequence"/>
</dbReference>
<evidence type="ECO:0000256" key="1">
    <source>
        <dbReference type="SAM" id="MobiDB-lite"/>
    </source>
</evidence>
<proteinExistence type="predicted"/>
<sequence length="141" mass="16282">MCAMRNNKRNSLPSLTMNKFFVNKRASMFERHDENPREKREWSPCGVVETSQRKMEARKEKEKKEEMRARLKRQADPYAEQSSDGEEEEMPESKACGHASKSVNLNLVKKSIKQGQAIGECTQCRKGHRAQLNNEEPALVE</sequence>
<reference evidence="2 3" key="1">
    <citation type="journal article" date="2024" name="BMC Genomics">
        <title>Genome assembly of redclaw crayfish (Cherax quadricarinatus) provides insights into its immune adaptation and hypoxia tolerance.</title>
        <authorList>
            <person name="Liu Z."/>
            <person name="Zheng J."/>
            <person name="Li H."/>
            <person name="Fang K."/>
            <person name="Wang S."/>
            <person name="He J."/>
            <person name="Zhou D."/>
            <person name="Weng S."/>
            <person name="Chi M."/>
            <person name="Gu Z."/>
            <person name="He J."/>
            <person name="Li F."/>
            <person name="Wang M."/>
        </authorList>
    </citation>
    <scope>NUCLEOTIDE SEQUENCE [LARGE SCALE GENOMIC DNA]</scope>
    <source>
        <strain evidence="2">ZL_2023a</strain>
    </source>
</reference>
<feature type="compositionally biased region" description="Basic and acidic residues" evidence="1">
    <location>
        <begin position="51"/>
        <end position="75"/>
    </location>
</feature>
<organism evidence="2 3">
    <name type="scientific">Cherax quadricarinatus</name>
    <name type="common">Australian red claw crayfish</name>
    <dbReference type="NCBI Taxonomy" id="27406"/>
    <lineage>
        <taxon>Eukaryota</taxon>
        <taxon>Metazoa</taxon>
        <taxon>Ecdysozoa</taxon>
        <taxon>Arthropoda</taxon>
        <taxon>Crustacea</taxon>
        <taxon>Multicrustacea</taxon>
        <taxon>Malacostraca</taxon>
        <taxon>Eumalacostraca</taxon>
        <taxon>Eucarida</taxon>
        <taxon>Decapoda</taxon>
        <taxon>Pleocyemata</taxon>
        <taxon>Astacidea</taxon>
        <taxon>Parastacoidea</taxon>
        <taxon>Parastacidae</taxon>
        <taxon>Cherax</taxon>
    </lineage>
</organism>